<dbReference type="InterPro" id="IPR004273">
    <property type="entry name" value="Dynein_heavy_D6_P-loop"/>
</dbReference>
<dbReference type="Pfam" id="PF08393">
    <property type="entry name" value="DHC_N2"/>
    <property type="match status" value="1"/>
</dbReference>
<dbReference type="Gene3D" id="3.10.580.20">
    <property type="match status" value="1"/>
</dbReference>
<keyword evidence="8" id="KW-0963">Cytoplasm</keyword>
<dbReference type="InterPro" id="IPR042222">
    <property type="entry name" value="Dynein_2_N"/>
</dbReference>
<dbReference type="GO" id="GO:0016020">
    <property type="term" value="C:membrane"/>
    <property type="evidence" value="ECO:0007669"/>
    <property type="project" value="UniProtKB-SubCell"/>
</dbReference>
<dbReference type="GO" id="GO:0005524">
    <property type="term" value="F:ATP binding"/>
    <property type="evidence" value="ECO:0007669"/>
    <property type="project" value="UniProtKB-UniRule"/>
</dbReference>
<dbReference type="FunFam" id="3.40.50.620:FF:000001">
    <property type="entry name" value="GMP synthase [glutamine-hydrolyzing]"/>
    <property type="match status" value="1"/>
</dbReference>
<dbReference type="FunFam" id="3.40.50.300:FF:000829">
    <property type="entry name" value="Dynein heavy chain, cytoplasmic"/>
    <property type="match status" value="1"/>
</dbReference>
<dbReference type="InterPro" id="IPR029062">
    <property type="entry name" value="Class_I_gatase-like"/>
</dbReference>
<dbReference type="FunFam" id="3.40.50.300:FF:000071">
    <property type="entry name" value="Cytoplasmic dynein heavy chain 1"/>
    <property type="match status" value="1"/>
</dbReference>
<dbReference type="Gene3D" id="1.20.58.1120">
    <property type="match status" value="1"/>
</dbReference>
<dbReference type="PANTHER" id="PTHR46532">
    <property type="entry name" value="MALE FERTILITY FACTOR KL5"/>
    <property type="match status" value="1"/>
</dbReference>
<dbReference type="Gene3D" id="3.20.180.20">
    <property type="entry name" value="Dynein heavy chain, N-terminal domain 2"/>
    <property type="match status" value="1"/>
</dbReference>
<proteinExistence type="inferred from homology"/>
<accession>A0A8H7BD24</accession>
<keyword evidence="18 28" id="KW-1133">Transmembrane helix</keyword>
<comment type="function">
    <text evidence="24">Catalyzes the conversion of xanthine monophosphate (XMP) to GMP in the presence of glutamine and ATP through an adenyl-XMP intermediate.</text>
</comment>
<dbReference type="FunFam" id="1.20.920.30:FF:000001">
    <property type="entry name" value="Cytoplasmic dynein heavy chain 1"/>
    <property type="match status" value="1"/>
</dbReference>
<evidence type="ECO:0000259" key="32">
    <source>
        <dbReference type="PROSITE" id="PS51553"/>
    </source>
</evidence>
<dbReference type="FunFam" id="1.10.472.130:FF:000007">
    <property type="entry name" value="Dynein heavy chain, cytoplasmic"/>
    <property type="match status" value="1"/>
</dbReference>
<dbReference type="FunFam" id="3.40.50.300:FF:000517">
    <property type="entry name" value="Cytoplasmic dynein heavy chain 1"/>
    <property type="match status" value="1"/>
</dbReference>
<keyword evidence="28" id="KW-0406">Ion transport</keyword>
<dbReference type="FunFam" id="3.40.50.300:FF:000122">
    <property type="entry name" value="Cytoplasmic dynein 1 heavy chain"/>
    <property type="match status" value="1"/>
</dbReference>
<dbReference type="FunFam" id="1.10.8.710:FF:000005">
    <property type="entry name" value="Cytoplasmic dynein heavy chain 1"/>
    <property type="match status" value="1"/>
</dbReference>
<dbReference type="Gene3D" id="1.10.8.720">
    <property type="entry name" value="Region D6 of dynein motor"/>
    <property type="match status" value="1"/>
</dbReference>
<dbReference type="Gene3D" id="3.40.50.300">
    <property type="entry name" value="P-loop containing nucleotide triphosphate hydrolases"/>
    <property type="match status" value="5"/>
</dbReference>
<comment type="caution">
    <text evidence="33">The sequence shown here is derived from an EMBL/GenBank/DDBJ whole genome shotgun (WGS) entry which is preliminary data.</text>
</comment>
<keyword evidence="28" id="KW-0868">Chloride</keyword>
<feature type="transmembrane region" description="Helical" evidence="28">
    <location>
        <begin position="1002"/>
        <end position="1025"/>
    </location>
</feature>
<dbReference type="Pfam" id="PF18198">
    <property type="entry name" value="AAA_lid_11"/>
    <property type="match status" value="1"/>
</dbReference>
<dbReference type="NCBIfam" id="TIGR00884">
    <property type="entry name" value="guaA_Cterm"/>
    <property type="match status" value="1"/>
</dbReference>
<dbReference type="InterPro" id="IPR001674">
    <property type="entry name" value="GMP_synth_C"/>
</dbReference>
<dbReference type="InterPro" id="IPR017926">
    <property type="entry name" value="GATASE"/>
</dbReference>
<comment type="subunit">
    <text evidence="7">Homodimer.</text>
</comment>
<evidence type="ECO:0000256" key="7">
    <source>
        <dbReference type="ARBA" id="ARBA00011738"/>
    </source>
</evidence>
<dbReference type="EMBL" id="JAAABM010000002">
    <property type="protein sequence ID" value="KAF7680810.1"/>
    <property type="molecule type" value="Genomic_DNA"/>
</dbReference>
<dbReference type="Pfam" id="PF08385">
    <property type="entry name" value="DHC_N1"/>
    <property type="match status" value="1"/>
</dbReference>
<keyword evidence="13 27" id="KW-0547">Nucleotide-binding</keyword>
<evidence type="ECO:0000256" key="11">
    <source>
        <dbReference type="ARBA" id="ARBA00022701"/>
    </source>
</evidence>
<dbReference type="InterPro" id="IPR013602">
    <property type="entry name" value="Dynein_heavy_linker"/>
</dbReference>
<dbReference type="Pfam" id="PF02540">
    <property type="entry name" value="NAD_synthase"/>
    <property type="match status" value="1"/>
</dbReference>
<dbReference type="SUPFAM" id="SSF54631">
    <property type="entry name" value="CBS-domain pair"/>
    <property type="match status" value="1"/>
</dbReference>
<feature type="compositionally biased region" description="Low complexity" evidence="30">
    <location>
        <begin position="577"/>
        <end position="615"/>
    </location>
</feature>
<dbReference type="GO" id="GO:0005254">
    <property type="term" value="F:chloride channel activity"/>
    <property type="evidence" value="ECO:0007669"/>
    <property type="project" value="UniProtKB-UniRule"/>
</dbReference>
<comment type="similarity">
    <text evidence="28">Belongs to the chloride channel (TC 2.A.49) family.</text>
</comment>
<comment type="caution">
    <text evidence="28">Lacks conserved residue(s) required for the propagation of feature annotation.</text>
</comment>
<dbReference type="Gene3D" id="1.10.8.1220">
    <property type="match status" value="1"/>
</dbReference>
<feature type="coiled-coil region" evidence="29">
    <location>
        <begin position="4866"/>
        <end position="4907"/>
    </location>
</feature>
<feature type="domain" description="CBS" evidence="31">
    <location>
        <begin position="1216"/>
        <end position="1276"/>
    </location>
</feature>
<feature type="transmembrane region" description="Helical" evidence="28">
    <location>
        <begin position="721"/>
        <end position="744"/>
    </location>
</feature>
<dbReference type="Gene3D" id="3.40.50.880">
    <property type="match status" value="1"/>
</dbReference>
<sequence>MATDNSDPIPPHKTFDTILVLDFGSQYTHLITRRLRELNVYSEMLPCTTKIADLPFTPKGVILSGGPYSVYEEGAPHVDHAVFDLGVPILGICYGLQEMAWHFGKNAGVAAGEKREYGHANLKVESHGGHMDQLFKDLGNDLEVWMSHGDKLSHMPQDFMTVATTTNAPFAGIAHSTKKYYGIQFHPEVTHTKKGKVLLKNFAIDICEANTNWTMSKFVDQEITRIRKLVGDKGQVIGAVSGGVDSTVAAKLMKEAIGDRFHAVMVDNGVLRLNEAVQVKKTLDEGLGINLTVIDASDLFLDRLKGVTDDPEKKRKIIGNTFIEVFQKQAEKIKAEAHESADAGDIEWLLQGTLYPDVIESLSFKGPSQTIKTHHNVGGLPKDMKLKVIEPLRELFKDEVRELGKELGIPEDLVWRHPFPGPGIAIRILGEVTREQVRIAREADNIFIEEIKAAGLYKKISQAFAALLPVKAVGVMGDKRVHDQVIALRAVETSDFMTADWYPFDGEFLKRVSRRIVNEVNGVCRVVYDITSKPPDSSQTIRSHAKLQTPNLETTRPLDPRSSHAKKTPFNDDAMNRSSSSGSRARQSSQQPTPLRPQSTRRPSSRPNQPSRSTSFAPSLRRRTTGQSFLSLDPDHDDPEAAETTHTDAAIVEEIAEIKRYEDFTTIDWVQDAAREQLRRKARRRERDSIGVRKDGRTAKVFLGRGQGKWRRKIAEAYDAGQAWIVVTLVGAAIGLNAAFLNIITEWLSDIKLGHCTTAFYLNESFCCWGAEGGCPEWKRWSGFWPANYVLYIMFAALFSFTAARLVKSFAPYAAGSGISEMKCIIAGFVMKGFLGFTTLFIKSIGLPLAIASGLSVGKEGPSVHYAVCTGNVISRFFDKYRRNAAKTREILCASAAAGVGVAFGSPIGGVLFSLEEMSNQFPLKTLWRSYFCALVATAVLAAMNPFRTGQLVMFNVSYDRSWHFFEILFYIIIGVFGGLYGAFVIKWNLKMQVFRKKYLSAYPITEAVTLAVITGVICYPNMFLRIDMTESMEILFQECEGDKGYDRLCDANHRWHNVGTLAIATVLRTLLVVISFGCKVPAGIFVPSMAIGAAFGRMVGICVQALHESFPGSAFFSACDPDGACITPGTYAFLGAAAALSGIMHITVSVVVIMFEITGALTYILPTMIVVGVTKAVSERFGHGGIADRMIYLNGYPFLDSKEEHTFGVPVSQVMSSRVVCLPATGMELRQMERLMNENAYQGYPIVEDVKTKTLVGYVGRTELRYAIDRAKIEQQAPGHAKCYFTPSSPASNTSSRAASGTAASAPNTTFDSIPTTSSQTSLDFTRYIDPTPLSVHPRLPLETVMELFKKMGPRVVLIEYRGRLTGLITIKDCLKYQFKVEAGGGHGGGTGNGDEGMERLASWGRTVVNWGRRRIGLKEVGEVRLASPTAATARDARDVRRESGHDDRVDGTFAVGDGDDDDNDIGRSRDVELEDRGRDRYPSPPSIDPQIIVDHLEKVLDVSLGASKEDLFAPGSLLSSAKLQDTLQRCARFASEGQSALYVVKDRADEPRATQHFTYTISTEITASPTCAAFVVISKRPIPIDPAIPLSQQVLIQTLPGFILSNNASSPDGTPYEFLRSLIQSAVEPYFDTYTKSQRDLAGKYSKGDNDARTGISATRKKIAELAVSLGNLEQNVEIPELLLPLHPLIQSALDDANQRGVKPSPELIPAAIVQDSSFLNGLQSTVNGWIKSIQTITKTSRDVSTGTAAQEINFWISMESRLQDIETQLGSPGVRLTLDVLKNAKRFQATVSFSADTGLKESTDLVQKYNQLMREFPLDQLLSSTSLQAVQEAIQSIFSHMNKKLRICPYPVRRALPLVEAISGDLDKQLHNLLHGKTLMHMDYPEFQAIMAVAESIWRTWEENVKEFTNVAREVTRRRNEKFIPIKIAARHKETEERIRYITTFRKNHEQLQRTIVNVLGSQSSLSESAPAKEAVIIEEIGDVDAVKEVKEAYDVLKDVDVLDVSPEGTRLFEQAEQKYNERTSRVENSIIARLRDRLGTAKTASEMFRVFSKFNPLFVRPKIRGAISEYQTQLIENVKQDILALHERFKRQYGNSEAHAMAQLRDFPPVSGAVIWARQIETQLESYMGKVEDILGKDWALHAEGQKLQAESSMFKKKLDTRPIFESWLQEVARRKLQISGRLFLVSRNRAAGNILELNVNFDAQVIALFKEVRNLTWRGYQVPHGINNISKEAKRVYPYAVSLMESVRTYTQTLRSIAEMGGVALLLNNYVNEVQALVGKGVPLKWESFVHAYDLHVRQSGFPVGGGSVRSESKHVQFVRDFAATTSLLQLKVATLVNINAAVEKSLKDLETCPYTKEAFQQNLETIQKSIDQLNLESYANLASWVSDMNSRIESILLVRLSRAIALWIEVFNNIDEEDGNRRPVSEAVSIEVPEVKPTLARLTLEITMRNQVIYLSPPVEFARASWLEQLQQWLAIICTLQKIKASRYEIRLEATNDTSVSQFSDLPSRCTDSLIEVYGAVEGKLRDISSYVDEWLQFQSLWDLQSEHVYDILGEDLSRWLQLLQEIRKTRATFDNSDISRQFGYVTVDYDQVQVKVNAKYDQWQQEILTKFASRLGQRMNDVYVQIEKARKDLEMQTLEASSTAQAVSFITTVQQCKRKVLEWEPEISTFRQGQATLARQRYQFPSDWLQMEQIDHEWQTLNEVLERKTKIANDQADALRAKIAAEDKVVNQKIMDITGEWAEDKPVAGNLAPADASAILAKFDQKLNQLQSESSNISKAKEALGLPPSPENALETLLEEVQDFKSVWSALGTIWASIDDLREVLWTSIQPRKLRQNLDNLLKMTKDMPSRMRQYQAFEYVQTTLKQLLKENAILAELRSDAVKERHWVRIFKNLRPHKRYSAISMTLGDVWDLKLGPSEKIIRDVITQAAGEMALEEFLKQVRETWQNYALELVNYQNKCRLIRGWDDLFAKCSENLNSLQAMRHSPYYKEFEEEASSWEDKLNRVHVLFDVWIDVQRQWVYLEGVFTGNADIKHLLPMESARFQNINSEFLSVMKKVSRQPFVLEVLNISGVQKSLERLAELLNKIQKALGEYLERERVSFPRFYFVGDEDLLEIIGNSNDVLRIAKHLRKMFAGISGLITDEDGVIQGFTSKEGEEVTLRKEISLVKTPRINEWLGALEANMKSTLAELTFEAYEEFAQLIEPDMMDAQAFTDYIAKYPTQVVVLGTQIAWTHAVEKSLAEEGTTLPQLYEKQVNVLKLLATAVLGDLEPIQRRKCEDLITEFVHQRDVIHKLEKVGARSPTHHMWLLCMRYVYEPGNDLLQRLRIKMANAVLDYGFEYLGVADRLVRTPLTDRCFLTLTQALCQRLGGSPYGPAGTGKTESVKALGVQLGRFTLVFCCDDTFDFQAMGRIFLGICQVGAWGCFDEFNRLEERILSAVSQQIQNIQLGLKKGAEDEKSQIELIGRQLKVNGNTGVFITMNPGYAGRSNLPDNLKKLFRSVAMSKPDKELIAEVMLYSQGFSQAKELSKQVVPFFDRCSGGLSKQAHYDFGLRALKSVLVSSGGLKRARIAAQQDSQTLDEASMEPQIIIQSLRETMAPKLIRSDVELMMAIQEESFPGVEYIPAPLDQLTEAIHKCAAESKLVVSDSWMTKIIQLYQIQKLHHGVMMVGSSGSGKSAAWRTLLSALQAVEGVEGVCHVIDPKVMSKEQLYGTLDSTTREWTDGLFTSILRKIVDNLRGEDTKRHWIVFDGDVDPEWVENLNSVLDDNKLLTLPNGERLNLPSNVRIMFEVETLKYATLATVSRCGMVWFSDDTVEVDMMIKNYIEHLKTTPFEDIEDDSVAPGQMSQKTMTTQGLIADFLHIKLTQDRFIEKALSMARKFKHIMEYTDIRALNTLFSLLNKACRNVLEYNVQHPDFSLEDDKMETYLAKKMLIALVWALVGDCPLMERKQFGDLIAGLTDVELPTLNESTSLIDYDVKPDKPEWDTWQSQVPNVEVNTHSVTQTDVVIPTLDTVRHEDVLYSWLAEHKPLLLCGPPGSGKTMTLFSALRKLPNMQVVGLNFSSATTPDLLIKTFEQYCEYKKTLNGVQLTPTQVGRWLVIFCDEINLPAPDKYGTQRAISFLRQLVEHNGFWRTSDKTWVTLDRIQFVGACNPPTDAGRTPMGLRFLRHAPLIMVDYPGQQSLLQIYGTFNTAVLKIIPTLRGYADALTRAMVQLYAESQKRFTPDIQPHYVYSPRELTRWVRGIYEALRPLESLPIEGLVRIWAHEALRLFQDRLIAEEERQWTEECVHRIAAEHFPTIDEEKALGGPILFSNWLSKNYVPVEREQLREFVKARLRTFCEEEVDVPLILFNDVLEHVLRIDRVFRQPQGHLILIGVSGSGKTTLSRFVAWMNGLSVYQIKVHGKYSGEDFDEDLRTVLRRCGCKGEKICFIMDEANVLDSGFLERMNTLLANAEVPGLFEGDEYASLLTAIKEGAQRQGIILDSQEELYKWFTEQIVKNLHVVFTMNPPEEGLSSKAATSPALFNRCVLNWFGDWSDQALYQVSSELTQSVDLDRANYVAPDSIPVAYRGLTLPPSHRESVVNAMVAVHHSLRSKNAKLQKTQNRKMYLTPRHFLDFVAQYVKLYNEKREDLEEQQRHLNVGLEKLRETFDKVKELRASLAEKQTQLTKKDAEANEKLQRMIADQNEAEQKKAGSIKMQAQLAKDKEEIQKRQEVVEHDLAAAEPAVLEAQKSVQNIKRQHLTEVRSMQNPPAGVKLALEAVCTILGHKPDSWKTIVSIVRRDDFIASIVQFDNERQMTAAHRRKMQKEYLSQEDFTFEKVNRASKACGPLVQWVSAQVTYSDILDRVGPLRAEVDQLQVELQKTEEGAKETQLLIQNLEESIGRYKTEYAALISETQAIKTEMSTVQFKVDRSVRLLDSLSSERVRWEESSKSFDSQIDTIVGDVLVAAAFIAYAGYYDQQYRKALTEDWYDHLKHSGISFKPTNPFTEYLSTADDRLNWQHNGLPVDDLCTENAIILERFNRYPLIIDPSGRTTEFLQNECKDRRLTVTSFLDDSFTKQLESSLRFGNPILIQDAEHLDPILNHVLNKEYQKTGGRVLIQLGKQEIDFSPSFRLYLSTRDPSANFAPDICSRTTFVNFTVTQSSLQTQTLNEVLKSERPDVDERRSNLIKMQGEFAVHLRQLEKRLLQALNESRGNILDDDRVIETLETLKKEAKDISDKVSETTGVMTEVENITKEYTVVARSCAAIFAVLEQLHHLNHFYQFSLQYFTQIFETVLRKVRNGSITGHAARIEQIVTELFVDAYRRTSLSLLQKDRVTFAMLLVQAAPYKMDKTHIDQILDPDLKGIDVSTETERKQEAMERASKIPMFKEELEKIEDSAWDAFLNEEMGERHVPQAWPEDLAKFDKLLRALVLVKLFRVDRFVPAVERFVTEVFGKGILDASGDLGDIVKQVNAVTPVALSSSPGFDASYKVDNLVEREQVICSNIAMGSNEGAASADKAIANAATTGNWVLVKNVHLAPQWLQSLEKRLEALKPNPDFRLFLSMESSPKIPVNLLRASRVLSYEQPAGVRANMKDSLSSLAEKANKQPVEKARVYLLLSFLHAVIQERLRYAPTLGWKGFWEFNDSDYECCSFIIDTWIDTIAQGRSNIAPTKIPWEMLRILITEMYGGKIDDAEDWRILASLVDACMTPAAFEDNFKIVKDTEHSEGLELPSTTSWKEFMGWVNDLPEREPPTYLGLPANAEKLLLVGQANNMVGGLKRVLDMLDEGEQVMAEAETEIEV</sequence>
<dbReference type="Gene3D" id="1.20.920.20">
    <property type="match status" value="1"/>
</dbReference>
<keyword evidence="15 27" id="KW-0658">Purine biosynthesis</keyword>
<dbReference type="Gene3D" id="3.30.300.10">
    <property type="match status" value="1"/>
</dbReference>
<dbReference type="Gene3D" id="1.10.472.130">
    <property type="match status" value="1"/>
</dbReference>
<feature type="region of interest" description="Disordered" evidence="30">
    <location>
        <begin position="531"/>
        <end position="648"/>
    </location>
</feature>
<keyword evidence="26" id="KW-0129">CBS domain</keyword>
<evidence type="ECO:0000256" key="1">
    <source>
        <dbReference type="ARBA" id="ARBA00004141"/>
    </source>
</evidence>
<dbReference type="Proteomes" id="UP000596902">
    <property type="component" value="Unassembled WGS sequence"/>
</dbReference>
<evidence type="ECO:0000256" key="14">
    <source>
        <dbReference type="ARBA" id="ARBA00022749"/>
    </source>
</evidence>
<dbReference type="GO" id="GO:0072384">
    <property type="term" value="P:organelle transport along microtubule"/>
    <property type="evidence" value="ECO:0007669"/>
    <property type="project" value="UniProtKB-ARBA"/>
</dbReference>
<dbReference type="Gene3D" id="3.90.1280.20">
    <property type="match status" value="1"/>
</dbReference>
<dbReference type="CDD" id="cd01742">
    <property type="entry name" value="GATase1_GMP_Synthase"/>
    <property type="match status" value="1"/>
</dbReference>
<evidence type="ECO:0000256" key="21">
    <source>
        <dbReference type="ARBA" id="ARBA00023136"/>
    </source>
</evidence>
<evidence type="ECO:0000313" key="34">
    <source>
        <dbReference type="Proteomes" id="UP000596902"/>
    </source>
</evidence>
<evidence type="ECO:0000256" key="26">
    <source>
        <dbReference type="PROSITE-ProRule" id="PRU00703"/>
    </source>
</evidence>
<evidence type="ECO:0000256" key="4">
    <source>
        <dbReference type="ARBA" id="ARBA00005153"/>
    </source>
</evidence>
<dbReference type="InterPro" id="IPR035699">
    <property type="entry name" value="AAA_6"/>
</dbReference>
<dbReference type="NCBIfam" id="NF000848">
    <property type="entry name" value="PRK00074.1"/>
    <property type="match status" value="1"/>
</dbReference>
<dbReference type="Pfam" id="PF12775">
    <property type="entry name" value="AAA_7"/>
    <property type="match status" value="1"/>
</dbReference>
<evidence type="ECO:0000256" key="19">
    <source>
        <dbReference type="ARBA" id="ARBA00023017"/>
    </source>
</evidence>
<dbReference type="CDD" id="cd03684">
    <property type="entry name" value="ClC_3_like"/>
    <property type="match status" value="1"/>
</dbReference>
<organism evidence="33 34">
    <name type="scientific">Alternaria burnsii</name>
    <dbReference type="NCBI Taxonomy" id="1187904"/>
    <lineage>
        <taxon>Eukaryota</taxon>
        <taxon>Fungi</taxon>
        <taxon>Dikarya</taxon>
        <taxon>Ascomycota</taxon>
        <taxon>Pezizomycotina</taxon>
        <taxon>Dothideomycetes</taxon>
        <taxon>Pleosporomycetidae</taxon>
        <taxon>Pleosporales</taxon>
        <taxon>Pleosporineae</taxon>
        <taxon>Pleosporaceae</taxon>
        <taxon>Alternaria</taxon>
        <taxon>Alternaria sect. Alternaria</taxon>
    </lineage>
</organism>
<evidence type="ECO:0000256" key="3">
    <source>
        <dbReference type="ARBA" id="ARBA00004514"/>
    </source>
</evidence>
<evidence type="ECO:0000256" key="15">
    <source>
        <dbReference type="ARBA" id="ARBA00022755"/>
    </source>
</evidence>
<dbReference type="PROSITE" id="PS51371">
    <property type="entry name" value="CBS"/>
    <property type="match status" value="2"/>
</dbReference>
<evidence type="ECO:0000256" key="18">
    <source>
        <dbReference type="ARBA" id="ARBA00022989"/>
    </source>
</evidence>
<keyword evidence="22" id="KW-0505">Motor protein</keyword>
<keyword evidence="11" id="KW-0493">Microtubule</keyword>
<dbReference type="PROSITE" id="PS51553">
    <property type="entry name" value="GMPS_ATP_PPASE"/>
    <property type="match status" value="1"/>
</dbReference>
<feature type="transmembrane region" description="Helical" evidence="28">
    <location>
        <begin position="1132"/>
        <end position="1156"/>
    </location>
</feature>
<dbReference type="Pfam" id="PF03028">
    <property type="entry name" value="Dynein_heavy"/>
    <property type="match status" value="1"/>
</dbReference>
<dbReference type="FunFam" id="3.20.180.20:FF:000002">
    <property type="entry name" value="Cytoplasmic dynein heavy chain 1"/>
    <property type="match status" value="1"/>
</dbReference>
<dbReference type="PANTHER" id="PTHR46532:SF4">
    <property type="entry name" value="AAA+ ATPASE DOMAIN-CONTAINING PROTEIN"/>
    <property type="match status" value="1"/>
</dbReference>
<dbReference type="SUPFAM" id="SSF52540">
    <property type="entry name" value="P-loop containing nucleoside triphosphate hydrolases"/>
    <property type="match status" value="4"/>
</dbReference>
<evidence type="ECO:0000259" key="31">
    <source>
        <dbReference type="PROSITE" id="PS51371"/>
    </source>
</evidence>
<dbReference type="SUPFAM" id="SSF52402">
    <property type="entry name" value="Adenine nucleotide alpha hydrolases-like"/>
    <property type="match status" value="1"/>
</dbReference>
<dbReference type="CDD" id="cd00009">
    <property type="entry name" value="AAA"/>
    <property type="match status" value="2"/>
</dbReference>
<dbReference type="FunFam" id="1.10.287.2620:FF:000001">
    <property type="entry name" value="Cytoplasmic dynein heavy chain 1"/>
    <property type="match status" value="1"/>
</dbReference>
<dbReference type="Gene3D" id="1.10.8.710">
    <property type="match status" value="1"/>
</dbReference>
<feature type="compositionally biased region" description="Basic and acidic residues" evidence="30">
    <location>
        <begin position="1466"/>
        <end position="1483"/>
    </location>
</feature>
<dbReference type="Gene3D" id="3.40.50.620">
    <property type="entry name" value="HUPs"/>
    <property type="match status" value="1"/>
</dbReference>
<feature type="region of interest" description="Disordered" evidence="30">
    <location>
        <begin position="1429"/>
        <end position="1490"/>
    </location>
</feature>
<dbReference type="GO" id="GO:0030286">
    <property type="term" value="C:dynein complex"/>
    <property type="evidence" value="ECO:0007669"/>
    <property type="project" value="UniProtKB-KW"/>
</dbReference>
<keyword evidence="34" id="KW-1185">Reference proteome</keyword>
<dbReference type="UniPathway" id="UPA00189">
    <property type="reaction ID" value="UER00296"/>
</dbReference>
<dbReference type="InterPro" id="IPR014729">
    <property type="entry name" value="Rossmann-like_a/b/a_fold"/>
</dbReference>
<dbReference type="GO" id="GO:0005829">
    <property type="term" value="C:cytosol"/>
    <property type="evidence" value="ECO:0007669"/>
    <property type="project" value="UniProtKB-SubCell"/>
</dbReference>
<gene>
    <name evidence="33" type="ORF">GT037_002461</name>
</gene>
<dbReference type="InterPro" id="IPR042219">
    <property type="entry name" value="AAA_lid_11_sf"/>
</dbReference>
<evidence type="ECO:0000256" key="27">
    <source>
        <dbReference type="PROSITE-ProRule" id="PRU00886"/>
    </source>
</evidence>
<evidence type="ECO:0000256" key="8">
    <source>
        <dbReference type="ARBA" id="ARBA00022490"/>
    </source>
</evidence>
<dbReference type="GO" id="GO:0003921">
    <property type="term" value="F:GMP synthase activity"/>
    <property type="evidence" value="ECO:0007669"/>
    <property type="project" value="InterPro"/>
</dbReference>
<dbReference type="InterPro" id="IPR003593">
    <property type="entry name" value="AAA+_ATPase"/>
</dbReference>
<comment type="subcellular location">
    <subcellularLocation>
        <location evidence="2">Cytoplasm</location>
        <location evidence="2">Cytoskeleton</location>
    </subcellularLocation>
    <subcellularLocation>
        <location evidence="3">Cytoplasm</location>
        <location evidence="3">Cytosol</location>
    </subcellularLocation>
    <subcellularLocation>
        <location evidence="1 28">Membrane</location>
        <topology evidence="1 28">Multi-pass membrane protein</topology>
    </subcellularLocation>
</comment>
<evidence type="ECO:0000313" key="33">
    <source>
        <dbReference type="EMBL" id="KAF7680810.1"/>
    </source>
</evidence>
<evidence type="ECO:0000256" key="5">
    <source>
        <dbReference type="ARBA" id="ARBA00008887"/>
    </source>
</evidence>
<dbReference type="GO" id="GO:0045505">
    <property type="term" value="F:dynein intermediate chain binding"/>
    <property type="evidence" value="ECO:0007669"/>
    <property type="project" value="InterPro"/>
</dbReference>
<dbReference type="InterPro" id="IPR024743">
    <property type="entry name" value="Dynein_HC_stalk"/>
</dbReference>
<comment type="subunit">
    <text evidence="6">Consists of at least two heavy chains and a number of intermediate and light chains.</text>
</comment>
<dbReference type="FunFam" id="1.20.58.1120:FF:000013">
    <property type="entry name" value="Dynein heavy chain-like protein"/>
    <property type="match status" value="1"/>
</dbReference>
<keyword evidence="21 28" id="KW-0472">Membrane</keyword>
<dbReference type="FunFam" id="1.20.920.20:FF:000002">
    <property type="entry name" value="Cytoplasmic dynein 1 heavy chain"/>
    <property type="match status" value="1"/>
</dbReference>
<feature type="compositionally biased region" description="Polar residues" evidence="30">
    <location>
        <begin position="534"/>
        <end position="554"/>
    </location>
</feature>
<dbReference type="InterPro" id="IPR035706">
    <property type="entry name" value="AAA_9"/>
</dbReference>
<feature type="transmembrane region" description="Helical" evidence="28">
    <location>
        <begin position="968"/>
        <end position="990"/>
    </location>
</feature>
<dbReference type="GO" id="GO:0005874">
    <property type="term" value="C:microtubule"/>
    <property type="evidence" value="ECO:0007669"/>
    <property type="project" value="UniProtKB-KW"/>
</dbReference>
<feature type="transmembrane region" description="Helical" evidence="28">
    <location>
        <begin position="829"/>
        <end position="851"/>
    </location>
</feature>
<dbReference type="Pfam" id="PF12781">
    <property type="entry name" value="AAA_9"/>
    <property type="match status" value="1"/>
</dbReference>
<dbReference type="GeneID" id="62200686"/>
<evidence type="ECO:0000256" key="10">
    <source>
        <dbReference type="ARBA" id="ARBA00022692"/>
    </source>
</evidence>
<dbReference type="InterPro" id="IPR026983">
    <property type="entry name" value="DHC"/>
</dbReference>
<dbReference type="Gene3D" id="6.10.140.1060">
    <property type="match status" value="1"/>
</dbReference>
<feature type="region of interest" description="Disordered" evidence="30">
    <location>
        <begin position="1295"/>
        <end position="1319"/>
    </location>
</feature>
<reference evidence="33" key="2">
    <citation type="submission" date="2020-08" db="EMBL/GenBank/DDBJ databases">
        <title>Draft Genome Sequence of Cumin Blight Pathogen Alternaria burnsii.</title>
        <authorList>
            <person name="Feng Z."/>
        </authorList>
    </citation>
    <scope>NUCLEOTIDE SEQUENCE</scope>
    <source>
        <strain evidence="33">CBS107.38</strain>
    </source>
</reference>
<dbReference type="FunFam" id="1.10.3080.10:FF:000011">
    <property type="entry name" value="Chloride channel protein"/>
    <property type="match status" value="1"/>
</dbReference>
<evidence type="ECO:0000256" key="22">
    <source>
        <dbReference type="ARBA" id="ARBA00023175"/>
    </source>
</evidence>
<feature type="coiled-coil region" evidence="29">
    <location>
        <begin position="4626"/>
        <end position="4702"/>
    </location>
</feature>
<evidence type="ECO:0000256" key="30">
    <source>
        <dbReference type="SAM" id="MobiDB-lite"/>
    </source>
</evidence>
<evidence type="ECO:0000256" key="20">
    <source>
        <dbReference type="ARBA" id="ARBA00023054"/>
    </source>
</evidence>
<dbReference type="InterPro" id="IPR027417">
    <property type="entry name" value="P-loop_NTPase"/>
</dbReference>
<dbReference type="InterPro" id="IPR004739">
    <property type="entry name" value="GMP_synth_GATase"/>
</dbReference>
<comment type="pathway">
    <text evidence="4">Purine metabolism; GMP biosynthesis; GMP from XMP (L-Gln route): step 1/1.</text>
</comment>
<keyword evidence="12" id="KW-0677">Repeat</keyword>
<keyword evidence="20 29" id="KW-0175">Coiled coil</keyword>
<dbReference type="InterPro" id="IPR022955">
    <property type="entry name" value="GMP_synthase"/>
</dbReference>
<dbReference type="InterPro" id="IPR022310">
    <property type="entry name" value="NAD/GMP_synthase"/>
</dbReference>
<dbReference type="GO" id="GO:0007097">
    <property type="term" value="P:nuclear migration"/>
    <property type="evidence" value="ECO:0007669"/>
    <property type="project" value="UniProtKB-ARBA"/>
</dbReference>
<evidence type="ECO:0000256" key="17">
    <source>
        <dbReference type="ARBA" id="ARBA00022962"/>
    </source>
</evidence>
<evidence type="ECO:0000256" key="29">
    <source>
        <dbReference type="SAM" id="Coils"/>
    </source>
</evidence>
<dbReference type="CDD" id="cd01997">
    <property type="entry name" value="GMP_synthase_C"/>
    <property type="match status" value="1"/>
</dbReference>
<keyword evidence="19" id="KW-0243">Dynein</keyword>
<dbReference type="InterPro" id="IPR041466">
    <property type="entry name" value="Dynein_AAA5_ext"/>
</dbReference>
<dbReference type="InterPro" id="IPR014743">
    <property type="entry name" value="Cl-channel_core"/>
</dbReference>
<evidence type="ECO:0000256" key="2">
    <source>
        <dbReference type="ARBA" id="ARBA00004245"/>
    </source>
</evidence>
<dbReference type="InterPro" id="IPR043157">
    <property type="entry name" value="Dynein_AAA1S"/>
</dbReference>
<dbReference type="Pfam" id="PF00571">
    <property type="entry name" value="CBS"/>
    <property type="match status" value="2"/>
</dbReference>
<dbReference type="Pfam" id="PF12774">
    <property type="entry name" value="AAA_6"/>
    <property type="match status" value="1"/>
</dbReference>
<keyword evidence="10 28" id="KW-0812">Transmembrane</keyword>
<dbReference type="Pfam" id="PF17852">
    <property type="entry name" value="Dynein_AAA_lid"/>
    <property type="match status" value="1"/>
</dbReference>
<dbReference type="Gene3D" id="1.20.920.30">
    <property type="match status" value="1"/>
</dbReference>
<evidence type="ECO:0000256" key="13">
    <source>
        <dbReference type="ARBA" id="ARBA00022741"/>
    </source>
</evidence>
<dbReference type="InterPro" id="IPR046342">
    <property type="entry name" value="CBS_dom_sf"/>
</dbReference>
<keyword evidence="17" id="KW-0315">Glutamine amidotransferase</keyword>
<dbReference type="PRINTS" id="PR00762">
    <property type="entry name" value="CLCHANNEL"/>
</dbReference>
<dbReference type="InterPro" id="IPR025777">
    <property type="entry name" value="GMPS_ATP_PPase_dom"/>
</dbReference>
<evidence type="ECO:0000256" key="9">
    <source>
        <dbReference type="ARBA" id="ARBA00022598"/>
    </source>
</evidence>
<feature type="binding site" evidence="27">
    <location>
        <begin position="241"/>
        <end position="247"/>
    </location>
    <ligand>
        <name>ATP</name>
        <dbReference type="ChEBI" id="CHEBI:30616"/>
    </ligand>
</feature>
<dbReference type="Gene3D" id="1.20.140.100">
    <property type="entry name" value="Dynein heavy chain, N-terminal domain 2"/>
    <property type="match status" value="1"/>
</dbReference>
<dbReference type="InterPro" id="IPR042228">
    <property type="entry name" value="Dynein_linker_3"/>
</dbReference>
<keyword evidence="28" id="KW-0813">Transport</keyword>
<evidence type="ECO:0000256" key="16">
    <source>
        <dbReference type="ARBA" id="ARBA00022840"/>
    </source>
</evidence>
<keyword evidence="9" id="KW-0436">Ligase</keyword>
<keyword evidence="16 27" id="KW-0067">ATP-binding</keyword>
<dbReference type="HAMAP" id="MF_00344">
    <property type="entry name" value="GMP_synthase"/>
    <property type="match status" value="1"/>
</dbReference>
<dbReference type="FunFam" id="3.40.50.880:FF:000001">
    <property type="entry name" value="GMP synthase [glutamine-hydrolyzing]"/>
    <property type="match status" value="1"/>
</dbReference>
<dbReference type="Pfam" id="PF00958">
    <property type="entry name" value="GMP_synt_C"/>
    <property type="match status" value="1"/>
</dbReference>
<evidence type="ECO:0000256" key="25">
    <source>
        <dbReference type="ARBA" id="ARBA00049404"/>
    </source>
</evidence>
<dbReference type="RefSeq" id="XP_038790800.1">
    <property type="nucleotide sequence ID" value="XM_038927508.1"/>
</dbReference>
<dbReference type="Pfam" id="PF22597">
    <property type="entry name" value="DYN_lid"/>
    <property type="match status" value="1"/>
</dbReference>
<dbReference type="SMART" id="SM00382">
    <property type="entry name" value="AAA"/>
    <property type="match status" value="4"/>
</dbReference>
<keyword evidence="14 27" id="KW-0332">GMP biosynthesis</keyword>
<feature type="transmembrane region" description="Helical" evidence="28">
    <location>
        <begin position="891"/>
        <end position="915"/>
    </location>
</feature>
<dbReference type="FunFam" id="3.30.300.10:FF:000002">
    <property type="entry name" value="GMP synthase [glutamine-hydrolyzing]"/>
    <property type="match status" value="1"/>
</dbReference>
<feature type="compositionally biased region" description="Low complexity" evidence="30">
    <location>
        <begin position="1295"/>
        <end position="1311"/>
    </location>
</feature>
<reference evidence="33" key="1">
    <citation type="submission" date="2020-01" db="EMBL/GenBank/DDBJ databases">
        <authorList>
            <person name="Feng Z.H.Z."/>
        </authorList>
    </citation>
    <scope>NUCLEOTIDE SEQUENCE</scope>
    <source>
        <strain evidence="33">CBS107.38</strain>
    </source>
</reference>
<dbReference type="FunFam" id="1.20.140.100:FF:000002">
    <property type="entry name" value="Cytoplasmic dynein heavy chain 1"/>
    <property type="match status" value="1"/>
</dbReference>
<dbReference type="InterPro" id="IPR041658">
    <property type="entry name" value="AAA_lid_11"/>
</dbReference>
<dbReference type="Pfam" id="PF12780">
    <property type="entry name" value="AAA_8"/>
    <property type="match status" value="1"/>
</dbReference>
<dbReference type="SUPFAM" id="SSF81340">
    <property type="entry name" value="Clc chloride channel"/>
    <property type="match status" value="1"/>
</dbReference>
<evidence type="ECO:0000256" key="6">
    <source>
        <dbReference type="ARBA" id="ARBA00011655"/>
    </source>
</evidence>
<dbReference type="Pfam" id="PF00654">
    <property type="entry name" value="Voltage_CLC"/>
    <property type="match status" value="1"/>
</dbReference>
<feature type="domain" description="GMPS ATP-PPase" evidence="32">
    <location>
        <begin position="213"/>
        <end position="416"/>
    </location>
</feature>
<evidence type="ECO:0000256" key="24">
    <source>
        <dbReference type="ARBA" id="ARBA00044933"/>
    </source>
</evidence>
<comment type="catalytic activity">
    <reaction evidence="25">
        <text>XMP + L-glutamine + ATP + H2O = GMP + L-glutamate + AMP + diphosphate + 2 H(+)</text>
        <dbReference type="Rhea" id="RHEA:11680"/>
        <dbReference type="ChEBI" id="CHEBI:15377"/>
        <dbReference type="ChEBI" id="CHEBI:15378"/>
        <dbReference type="ChEBI" id="CHEBI:29985"/>
        <dbReference type="ChEBI" id="CHEBI:30616"/>
        <dbReference type="ChEBI" id="CHEBI:33019"/>
        <dbReference type="ChEBI" id="CHEBI:57464"/>
        <dbReference type="ChEBI" id="CHEBI:58115"/>
        <dbReference type="ChEBI" id="CHEBI:58359"/>
        <dbReference type="ChEBI" id="CHEBI:456215"/>
        <dbReference type="EC" id="6.3.5.2"/>
    </reaction>
</comment>
<dbReference type="Gene3D" id="1.10.3080.10">
    <property type="entry name" value="Clc chloride channel"/>
    <property type="match status" value="1"/>
</dbReference>
<dbReference type="Pfam" id="PF00117">
    <property type="entry name" value="GATase"/>
    <property type="match status" value="1"/>
</dbReference>
<dbReference type="CDD" id="cd04591">
    <property type="entry name" value="CBS_pair_voltage-gated_CLC_euk_bac"/>
    <property type="match status" value="1"/>
</dbReference>
<evidence type="ECO:0000256" key="12">
    <source>
        <dbReference type="ARBA" id="ARBA00022737"/>
    </source>
</evidence>
<comment type="similarity">
    <text evidence="5">Belongs to the dynein heavy chain family.</text>
</comment>
<dbReference type="GO" id="GO:0051959">
    <property type="term" value="F:dynein light intermediate chain binding"/>
    <property type="evidence" value="ECO:0007669"/>
    <property type="project" value="InterPro"/>
</dbReference>
<feature type="transmembrane region" description="Helical" evidence="28">
    <location>
        <begin position="789"/>
        <end position="808"/>
    </location>
</feature>
<dbReference type="InterPro" id="IPR013594">
    <property type="entry name" value="Dynein_heavy_tail"/>
</dbReference>
<dbReference type="InterPro" id="IPR054354">
    <property type="entry name" value="DYNC2H1-like_lid"/>
</dbReference>
<dbReference type="Gene3D" id="1.10.287.2620">
    <property type="match status" value="1"/>
</dbReference>
<dbReference type="InterPro" id="IPR024317">
    <property type="entry name" value="Dynein_heavy_chain_D4_dom"/>
</dbReference>
<dbReference type="InterPro" id="IPR001807">
    <property type="entry name" value="ClC"/>
</dbReference>
<dbReference type="GO" id="GO:0008569">
    <property type="term" value="F:minus-end-directed microtubule motor activity"/>
    <property type="evidence" value="ECO:0007669"/>
    <property type="project" value="InterPro"/>
</dbReference>
<dbReference type="InterPro" id="IPR000644">
    <property type="entry name" value="CBS_dom"/>
</dbReference>
<feature type="compositionally biased region" description="Basic and acidic residues" evidence="30">
    <location>
        <begin position="1436"/>
        <end position="1452"/>
    </location>
</feature>
<dbReference type="SUPFAM" id="SSF52317">
    <property type="entry name" value="Class I glutamine amidotransferase-like"/>
    <property type="match status" value="1"/>
</dbReference>
<dbReference type="PROSITE" id="PS51273">
    <property type="entry name" value="GATASE_TYPE_1"/>
    <property type="match status" value="1"/>
</dbReference>
<name>A0A8H7BD24_9PLEO</name>
<keyword evidence="23" id="KW-0206">Cytoskeleton</keyword>
<dbReference type="Pfam" id="PF12777">
    <property type="entry name" value="MT"/>
    <property type="match status" value="1"/>
</dbReference>
<evidence type="ECO:0000256" key="28">
    <source>
        <dbReference type="RuleBase" id="RU361221"/>
    </source>
</evidence>
<dbReference type="FunFam" id="1.10.8.720:FF:000003">
    <property type="entry name" value="Cytoplasmic dynein heavy chain 2"/>
    <property type="match status" value="1"/>
</dbReference>
<feature type="domain" description="CBS" evidence="31">
    <location>
        <begin position="1330"/>
        <end position="1385"/>
    </location>
</feature>
<evidence type="ECO:0000256" key="23">
    <source>
        <dbReference type="ARBA" id="ARBA00023212"/>
    </source>
</evidence>
<dbReference type="NCBIfam" id="TIGR00888">
    <property type="entry name" value="guaA_Nterm"/>
    <property type="match status" value="1"/>
</dbReference>
<protein>
    <recommendedName>
        <fullName evidence="28">Chloride channel protein</fullName>
    </recommendedName>
</protein>